<evidence type="ECO:0000256" key="1">
    <source>
        <dbReference type="SAM" id="Phobius"/>
    </source>
</evidence>
<sequence>MNIKEQYLNISTYIGGIIYSALTGLILRILFEINSEVNINDKTWLG</sequence>
<keyword evidence="3" id="KW-1185">Reference proteome</keyword>
<protein>
    <submittedName>
        <fullName evidence="2">Uncharacterized protein</fullName>
    </submittedName>
</protein>
<keyword evidence="1" id="KW-0812">Transmembrane</keyword>
<evidence type="ECO:0000313" key="3">
    <source>
        <dbReference type="Proteomes" id="UP000580568"/>
    </source>
</evidence>
<feature type="transmembrane region" description="Helical" evidence="1">
    <location>
        <begin position="12"/>
        <end position="31"/>
    </location>
</feature>
<keyword evidence="1" id="KW-0472">Membrane</keyword>
<accession>A0A6V8SMP4</accession>
<dbReference type="Proteomes" id="UP000580568">
    <property type="component" value="Unassembled WGS sequence"/>
</dbReference>
<proteinExistence type="predicted"/>
<gene>
    <name evidence="2" type="ORF">bsdtw1_02251</name>
</gene>
<organism evidence="2 3">
    <name type="scientific">Clostridium fungisolvens</name>
    <dbReference type="NCBI Taxonomy" id="1604897"/>
    <lineage>
        <taxon>Bacteria</taxon>
        <taxon>Bacillati</taxon>
        <taxon>Bacillota</taxon>
        <taxon>Clostridia</taxon>
        <taxon>Eubacteriales</taxon>
        <taxon>Clostridiaceae</taxon>
        <taxon>Clostridium</taxon>
    </lineage>
</organism>
<evidence type="ECO:0000313" key="2">
    <source>
        <dbReference type="EMBL" id="GFP76153.1"/>
    </source>
</evidence>
<dbReference type="EMBL" id="BLZR01000001">
    <property type="protein sequence ID" value="GFP76153.1"/>
    <property type="molecule type" value="Genomic_DNA"/>
</dbReference>
<reference evidence="2 3" key="1">
    <citation type="submission" date="2020-07" db="EMBL/GenBank/DDBJ databases">
        <title>A new beta-1,3-glucan-decomposing anaerobic bacterium isolated from anoxic soil subjected to biological soil disinfestation.</title>
        <authorList>
            <person name="Ueki A."/>
            <person name="Tonouchi A."/>
        </authorList>
    </citation>
    <scope>NUCLEOTIDE SEQUENCE [LARGE SCALE GENOMIC DNA]</scope>
    <source>
        <strain evidence="2 3">TW1</strain>
    </source>
</reference>
<comment type="caution">
    <text evidence="2">The sequence shown here is derived from an EMBL/GenBank/DDBJ whole genome shotgun (WGS) entry which is preliminary data.</text>
</comment>
<dbReference type="AlphaFoldDB" id="A0A6V8SMP4"/>
<keyword evidence="1" id="KW-1133">Transmembrane helix</keyword>
<name>A0A6V8SMP4_9CLOT</name>